<keyword evidence="7" id="KW-1185">Reference proteome</keyword>
<dbReference type="InterPro" id="IPR015338">
    <property type="entry name" value="GT64_dom"/>
</dbReference>
<feature type="chain" id="PRO_5046300957" description="Glycosyl transferase 64 domain-containing protein" evidence="4">
    <location>
        <begin position="20"/>
        <end position="305"/>
    </location>
</feature>
<protein>
    <recommendedName>
        <fullName evidence="5">Glycosyl transferase 64 domain-containing protein</fullName>
    </recommendedName>
</protein>
<dbReference type="InterPro" id="IPR053318">
    <property type="entry name" value="GT64"/>
</dbReference>
<accession>A0ABQ9KB19</accession>
<keyword evidence="3" id="KW-1015">Disulfide bond</keyword>
<reference evidence="6 7" key="1">
    <citation type="journal article" date="2023" name="Plant Biotechnol. J.">
        <title>Chromosome-level wild Hevea brasiliensis genome provides new tools for genomic-assisted breeding and valuable loci to elevate rubber yield.</title>
        <authorList>
            <person name="Cheng H."/>
            <person name="Song X."/>
            <person name="Hu Y."/>
            <person name="Wu T."/>
            <person name="Yang Q."/>
            <person name="An Z."/>
            <person name="Feng S."/>
            <person name="Deng Z."/>
            <person name="Wu W."/>
            <person name="Zeng X."/>
            <person name="Tu M."/>
            <person name="Wang X."/>
            <person name="Huang H."/>
        </authorList>
    </citation>
    <scope>NUCLEOTIDE SEQUENCE [LARGE SCALE GENOMIC DNA]</scope>
    <source>
        <strain evidence="6">MT/VB/25A 57/8</strain>
    </source>
</reference>
<evidence type="ECO:0000313" key="7">
    <source>
        <dbReference type="Proteomes" id="UP001174677"/>
    </source>
</evidence>
<sequence length="305" mass="34713">MVNVLSYVCLLLPLRLCMFSLHTLPSDPCEPKKELDPRNLRADHITVLINGYSESRIPLLQTIAATYSASSLVSSVLPTWLVISPRSSFGLATISLVRQPSSSLNDRFLPRSSIGTQAVLICNDDVEVDPKSFNFAFQIWRLNPDRLIGLFVRFHDLDLLARKWIYTVHPDKYSIVLTKFMILKSQYLFEYSRQGGSNMSKMRGIIDQMQNCEDILMNFVVADKANAGPILVEAKKDGTERSVRAVGLSSRREEHRKRRGDYIREFHNLLGRMPLRYSFGKVVNSVGEQGLCMKGDKLVFCDQYQ</sequence>
<dbReference type="Gene3D" id="3.90.550.10">
    <property type="entry name" value="Spore Coat Polysaccharide Biosynthesis Protein SpsA, Chain A"/>
    <property type="match status" value="1"/>
</dbReference>
<evidence type="ECO:0000313" key="6">
    <source>
        <dbReference type="EMBL" id="KAJ9129353.1"/>
    </source>
</evidence>
<evidence type="ECO:0000256" key="1">
    <source>
        <dbReference type="ARBA" id="ARBA00008700"/>
    </source>
</evidence>
<dbReference type="Proteomes" id="UP001174677">
    <property type="component" value="Unassembled WGS sequence"/>
</dbReference>
<evidence type="ECO:0000259" key="5">
    <source>
        <dbReference type="Pfam" id="PF09258"/>
    </source>
</evidence>
<dbReference type="Pfam" id="PF09258">
    <property type="entry name" value="Glyco_transf_64"/>
    <property type="match status" value="1"/>
</dbReference>
<feature type="domain" description="Glycosyl transferase 64" evidence="5">
    <location>
        <begin position="45"/>
        <end position="284"/>
    </location>
</feature>
<gene>
    <name evidence="6" type="ORF">P3X46_033857</name>
</gene>
<comment type="caution">
    <text evidence="6">The sequence shown here is derived from an EMBL/GenBank/DDBJ whole genome shotgun (WGS) entry which is preliminary data.</text>
</comment>
<evidence type="ECO:0000256" key="4">
    <source>
        <dbReference type="SAM" id="SignalP"/>
    </source>
</evidence>
<evidence type="ECO:0000256" key="2">
    <source>
        <dbReference type="ARBA" id="ARBA00022679"/>
    </source>
</evidence>
<dbReference type="EMBL" id="JARPOI010000160">
    <property type="protein sequence ID" value="KAJ9129353.1"/>
    <property type="molecule type" value="Genomic_DNA"/>
</dbReference>
<comment type="similarity">
    <text evidence="1">Belongs to the glycosyltransferase 64 family.</text>
</comment>
<dbReference type="PANTHER" id="PTHR48409">
    <property type="entry name" value="GLYCOSYLTRANSFERASE FAMILY PROTEIN 64 C3"/>
    <property type="match status" value="1"/>
</dbReference>
<organism evidence="6 7">
    <name type="scientific">Hevea brasiliensis</name>
    <name type="common">Para rubber tree</name>
    <name type="synonym">Siphonia brasiliensis</name>
    <dbReference type="NCBI Taxonomy" id="3981"/>
    <lineage>
        <taxon>Eukaryota</taxon>
        <taxon>Viridiplantae</taxon>
        <taxon>Streptophyta</taxon>
        <taxon>Embryophyta</taxon>
        <taxon>Tracheophyta</taxon>
        <taxon>Spermatophyta</taxon>
        <taxon>Magnoliopsida</taxon>
        <taxon>eudicotyledons</taxon>
        <taxon>Gunneridae</taxon>
        <taxon>Pentapetalae</taxon>
        <taxon>rosids</taxon>
        <taxon>fabids</taxon>
        <taxon>Malpighiales</taxon>
        <taxon>Euphorbiaceae</taxon>
        <taxon>Crotonoideae</taxon>
        <taxon>Micrandreae</taxon>
        <taxon>Hevea</taxon>
    </lineage>
</organism>
<feature type="signal peptide" evidence="4">
    <location>
        <begin position="1"/>
        <end position="19"/>
    </location>
</feature>
<proteinExistence type="inferred from homology"/>
<dbReference type="InterPro" id="IPR029044">
    <property type="entry name" value="Nucleotide-diphossugar_trans"/>
</dbReference>
<name>A0ABQ9KB19_HEVBR</name>
<dbReference type="SUPFAM" id="SSF53448">
    <property type="entry name" value="Nucleotide-diphospho-sugar transferases"/>
    <property type="match status" value="1"/>
</dbReference>
<keyword evidence="2" id="KW-0808">Transferase</keyword>
<dbReference type="PANTHER" id="PTHR48409:SF1">
    <property type="entry name" value="GLYCOSYLTRANSFERASE FAMILY PROTEIN 64 C3"/>
    <property type="match status" value="1"/>
</dbReference>
<keyword evidence="4" id="KW-0732">Signal</keyword>
<evidence type="ECO:0000256" key="3">
    <source>
        <dbReference type="ARBA" id="ARBA00023157"/>
    </source>
</evidence>